<sequence>MIEAAILAALTPLQTSIDILTTRVEAWVADDLDTPETLEIPPASIRDATREEVIVDESTVETNDEYIAIQEKRIYRDLPDLGEKIMQSKIHISLTETFMEAPSGSGTAVTFAVTLGTDAQIQTDAPSTYS</sequence>
<protein>
    <recommendedName>
        <fullName evidence="3">Polyprotein protein</fullName>
    </recommendedName>
</protein>
<organism evidence="1 2">
    <name type="scientific">Solanum commersonii</name>
    <name type="common">Commerson's wild potato</name>
    <name type="synonym">Commerson's nightshade</name>
    <dbReference type="NCBI Taxonomy" id="4109"/>
    <lineage>
        <taxon>Eukaryota</taxon>
        <taxon>Viridiplantae</taxon>
        <taxon>Streptophyta</taxon>
        <taxon>Embryophyta</taxon>
        <taxon>Tracheophyta</taxon>
        <taxon>Spermatophyta</taxon>
        <taxon>Magnoliopsida</taxon>
        <taxon>eudicotyledons</taxon>
        <taxon>Gunneridae</taxon>
        <taxon>Pentapetalae</taxon>
        <taxon>asterids</taxon>
        <taxon>lamiids</taxon>
        <taxon>Solanales</taxon>
        <taxon>Solanaceae</taxon>
        <taxon>Solanoideae</taxon>
        <taxon>Solaneae</taxon>
        <taxon>Solanum</taxon>
    </lineage>
</organism>
<dbReference type="Proteomes" id="UP000824120">
    <property type="component" value="Chromosome 4"/>
</dbReference>
<dbReference type="AlphaFoldDB" id="A0A9J5ZEL8"/>
<name>A0A9J5ZEL8_SOLCO</name>
<keyword evidence="2" id="KW-1185">Reference proteome</keyword>
<evidence type="ECO:0000313" key="2">
    <source>
        <dbReference type="Proteomes" id="UP000824120"/>
    </source>
</evidence>
<gene>
    <name evidence="1" type="ORF">H5410_022379</name>
</gene>
<comment type="caution">
    <text evidence="1">The sequence shown here is derived from an EMBL/GenBank/DDBJ whole genome shotgun (WGS) entry which is preliminary data.</text>
</comment>
<proteinExistence type="predicted"/>
<reference evidence="1 2" key="1">
    <citation type="submission" date="2020-09" db="EMBL/GenBank/DDBJ databases">
        <title>De no assembly of potato wild relative species, Solanum commersonii.</title>
        <authorList>
            <person name="Cho K."/>
        </authorList>
    </citation>
    <scope>NUCLEOTIDE SEQUENCE [LARGE SCALE GENOMIC DNA]</scope>
    <source>
        <strain evidence="1">LZ3.2</strain>
        <tissue evidence="1">Leaf</tissue>
    </source>
</reference>
<evidence type="ECO:0000313" key="1">
    <source>
        <dbReference type="EMBL" id="KAG5611098.1"/>
    </source>
</evidence>
<dbReference type="EMBL" id="JACXVP010000004">
    <property type="protein sequence ID" value="KAG5611098.1"/>
    <property type="molecule type" value="Genomic_DNA"/>
</dbReference>
<accession>A0A9J5ZEL8</accession>
<evidence type="ECO:0008006" key="3">
    <source>
        <dbReference type="Google" id="ProtNLM"/>
    </source>
</evidence>